<dbReference type="InterPro" id="IPR044673">
    <property type="entry name" value="DCL-like"/>
</dbReference>
<proteinExistence type="predicted"/>
<dbReference type="Gene3D" id="3.10.450.40">
    <property type="match status" value="1"/>
</dbReference>
<dbReference type="AlphaFoldDB" id="A0A6V8MXU5"/>
<protein>
    <recommendedName>
        <fullName evidence="3">DUF3223 domain-containing protein</fullName>
    </recommendedName>
</protein>
<dbReference type="EMBL" id="BLXY01000006">
    <property type="protein sequence ID" value="GFO65046.1"/>
    <property type="molecule type" value="Genomic_DNA"/>
</dbReference>
<sequence length="217" mass="24937">MAQGIDLPSISFKSKSEATSYFKDMLNRYRDGETLTPEDDAILYELLQRHPEADQKIGCGVRSFYRERSPNHPTSCFHLERHDGSTTDFSYISCIRGFTSSLAQQFYEACRYSVSEKLTRQKATLFKDAGGTMICSKTGLRITIEEANYCHTEPKFRDIVLGFILENRVVLHPSIVTSGSDMQYVVKFADRNIENLFMLYHEKKANLAMFKKYHTGH</sequence>
<reference evidence="2" key="1">
    <citation type="submission" date="2020-06" db="EMBL/GenBank/DDBJ databases">
        <title>Draft genomic sequecing of Geomonas sp. Red736.</title>
        <authorList>
            <person name="Itoh H."/>
            <person name="Xu Z.X."/>
            <person name="Ushijima N."/>
            <person name="Masuda Y."/>
            <person name="Shiratori Y."/>
            <person name="Senoo K."/>
        </authorList>
    </citation>
    <scope>NUCLEOTIDE SEQUENCE [LARGE SCALE GENOMIC DNA]</scope>
    <source>
        <strain evidence="2">Red736</strain>
    </source>
</reference>
<organism evidence="1 2">
    <name type="scientific">Geomonas paludis</name>
    <dbReference type="NCBI Taxonomy" id="2740185"/>
    <lineage>
        <taxon>Bacteria</taxon>
        <taxon>Pseudomonadati</taxon>
        <taxon>Thermodesulfobacteriota</taxon>
        <taxon>Desulfuromonadia</taxon>
        <taxon>Geobacterales</taxon>
        <taxon>Geobacteraceae</taxon>
        <taxon>Geomonas</taxon>
    </lineage>
</organism>
<name>A0A6V8MXU5_9BACT</name>
<dbReference type="Proteomes" id="UP000568888">
    <property type="component" value="Unassembled WGS sequence"/>
</dbReference>
<dbReference type="PANTHER" id="PTHR33415">
    <property type="entry name" value="PROTEIN EMBRYO DEFECTIVE 514"/>
    <property type="match status" value="1"/>
</dbReference>
<dbReference type="Pfam" id="PF11523">
    <property type="entry name" value="DUF3223"/>
    <property type="match status" value="1"/>
</dbReference>
<dbReference type="RefSeq" id="WP_183348747.1">
    <property type="nucleotide sequence ID" value="NZ_BLXY01000006.1"/>
</dbReference>
<dbReference type="PANTHER" id="PTHR33415:SF12">
    <property type="entry name" value="PROTEIN EMBRYO DEFECTIVE 514"/>
    <property type="match status" value="1"/>
</dbReference>
<evidence type="ECO:0000313" key="2">
    <source>
        <dbReference type="Proteomes" id="UP000568888"/>
    </source>
</evidence>
<gene>
    <name evidence="1" type="ORF">GMPD_29650</name>
</gene>
<comment type="caution">
    <text evidence="1">The sequence shown here is derived from an EMBL/GenBank/DDBJ whole genome shotgun (WGS) entry which is preliminary data.</text>
</comment>
<evidence type="ECO:0008006" key="3">
    <source>
        <dbReference type="Google" id="ProtNLM"/>
    </source>
</evidence>
<evidence type="ECO:0000313" key="1">
    <source>
        <dbReference type="EMBL" id="GFO65046.1"/>
    </source>
</evidence>
<accession>A0A6V8MXU5</accession>